<dbReference type="RefSeq" id="WP_226100214.1">
    <property type="nucleotide sequence ID" value="NZ_CP162411.1"/>
</dbReference>
<dbReference type="InterPro" id="IPR031939">
    <property type="entry name" value="Adhesin_E-like"/>
</dbReference>
<dbReference type="InterPro" id="IPR043088">
    <property type="entry name" value="Adhesin_E"/>
</dbReference>
<dbReference type="Pfam" id="PF16747">
    <property type="entry name" value="Adhesin_E"/>
    <property type="match status" value="1"/>
</dbReference>
<accession>A0AB39IIN7</accession>
<dbReference type="Gene3D" id="2.40.128.710">
    <property type="entry name" value="Surface-adhesin protein E"/>
    <property type="match status" value="1"/>
</dbReference>
<gene>
    <name evidence="2" type="ORF">LF923_0004645</name>
</gene>
<sequence length="166" mass="18693">MKYLILCTALTLLAGCSSPNKVPTVGPRPAGLLKMLEDSTGGTYADMRSISSYQNNTHLRRFFLINNYIGPKRVQTEPPIYVSSSRVINVVNCDTQERAQFERIYFSQYWGQGDAILKRETVGQWEKYPKESLIGIVADSICKIDPTHLKPEPPKDTRVPLLGNML</sequence>
<dbReference type="EMBL" id="CP162411">
    <property type="protein sequence ID" value="XDL15550.1"/>
    <property type="molecule type" value="Genomic_DNA"/>
</dbReference>
<evidence type="ECO:0000313" key="2">
    <source>
        <dbReference type="EMBL" id="XDL15550.1"/>
    </source>
</evidence>
<proteinExistence type="predicted"/>
<feature type="domain" description="Surface-adhesin protein E-like" evidence="1">
    <location>
        <begin position="35"/>
        <end position="143"/>
    </location>
</feature>
<evidence type="ECO:0000259" key="1">
    <source>
        <dbReference type="Pfam" id="PF16747"/>
    </source>
</evidence>
<reference evidence="2" key="1">
    <citation type="submission" date="2024-07" db="EMBL/GenBank/DDBJ databases">
        <authorList>
            <person name="Pedron J."/>
        </authorList>
    </citation>
    <scope>NUCLEOTIDE SEQUENCE</scope>
    <source>
        <strain evidence="2">A642-S2-A17</strain>
    </source>
</reference>
<organism evidence="2">
    <name type="scientific">Dickeya oryzae</name>
    <dbReference type="NCBI Taxonomy" id="1240404"/>
    <lineage>
        <taxon>Bacteria</taxon>
        <taxon>Pseudomonadati</taxon>
        <taxon>Pseudomonadota</taxon>
        <taxon>Gammaproteobacteria</taxon>
        <taxon>Enterobacterales</taxon>
        <taxon>Pectobacteriaceae</taxon>
        <taxon>Dickeya</taxon>
    </lineage>
</organism>
<dbReference type="AlphaFoldDB" id="A0AB39IIN7"/>
<protein>
    <submittedName>
        <fullName evidence="2">Surface-adhesin E family protein</fullName>
    </submittedName>
</protein>
<name>A0AB39IIN7_9GAMM</name>
<dbReference type="PROSITE" id="PS51257">
    <property type="entry name" value="PROKAR_LIPOPROTEIN"/>
    <property type="match status" value="1"/>
</dbReference>